<feature type="region of interest" description="Disordered" evidence="1">
    <location>
        <begin position="1"/>
        <end position="52"/>
    </location>
</feature>
<proteinExistence type="predicted"/>
<protein>
    <submittedName>
        <fullName evidence="2">Uncharacterized protein</fullName>
    </submittedName>
</protein>
<organism evidence="2 3">
    <name type="scientific">Colletotrichum tanaceti</name>
    <dbReference type="NCBI Taxonomy" id="1306861"/>
    <lineage>
        <taxon>Eukaryota</taxon>
        <taxon>Fungi</taxon>
        <taxon>Dikarya</taxon>
        <taxon>Ascomycota</taxon>
        <taxon>Pezizomycotina</taxon>
        <taxon>Sordariomycetes</taxon>
        <taxon>Hypocreomycetidae</taxon>
        <taxon>Glomerellales</taxon>
        <taxon>Glomerellaceae</taxon>
        <taxon>Colletotrichum</taxon>
        <taxon>Colletotrichum destructivum species complex</taxon>
    </lineage>
</organism>
<accession>A0A4U6XCY3</accession>
<dbReference type="EMBL" id="PJEX01000211">
    <property type="protein sequence ID" value="TKW52982.1"/>
    <property type="molecule type" value="Genomic_DNA"/>
</dbReference>
<reference evidence="2 3" key="1">
    <citation type="journal article" date="2019" name="PLoS ONE">
        <title>Comparative genome analysis indicates high evolutionary potential of pathogenicity genes in Colletotrichum tanaceti.</title>
        <authorList>
            <person name="Lelwala R.V."/>
            <person name="Korhonen P.K."/>
            <person name="Young N.D."/>
            <person name="Scott J.B."/>
            <person name="Ades P.A."/>
            <person name="Gasser R.B."/>
            <person name="Taylor P.W.J."/>
        </authorList>
    </citation>
    <scope>NUCLEOTIDE SEQUENCE [LARGE SCALE GENOMIC DNA]</scope>
    <source>
        <strain evidence="2">BRIP57314</strain>
    </source>
</reference>
<gene>
    <name evidence="2" type="ORF">CTA1_12520</name>
</gene>
<comment type="caution">
    <text evidence="2">The sequence shown here is derived from an EMBL/GenBank/DDBJ whole genome shotgun (WGS) entry which is preliminary data.</text>
</comment>
<dbReference type="Proteomes" id="UP000310108">
    <property type="component" value="Unassembled WGS sequence"/>
</dbReference>
<evidence type="ECO:0000313" key="3">
    <source>
        <dbReference type="Proteomes" id="UP000310108"/>
    </source>
</evidence>
<evidence type="ECO:0000313" key="2">
    <source>
        <dbReference type="EMBL" id="TKW52982.1"/>
    </source>
</evidence>
<sequence length="113" mass="12722">MYGDPRNPHPLHFEPLTPEPEMRQRAETSYETQGFSRPDAARSRDGSFSDPSLCTVSSRGLLLPETRLRSEVGSVGIGIGAMVMVFAHLGDDDDDDDEPRSKLQENRLEPHWR</sequence>
<evidence type="ECO:0000256" key="1">
    <source>
        <dbReference type="SAM" id="MobiDB-lite"/>
    </source>
</evidence>
<keyword evidence="3" id="KW-1185">Reference proteome</keyword>
<feature type="compositionally biased region" description="Basic and acidic residues" evidence="1">
    <location>
        <begin position="99"/>
        <end position="113"/>
    </location>
</feature>
<feature type="region of interest" description="Disordered" evidence="1">
    <location>
        <begin position="89"/>
        <end position="113"/>
    </location>
</feature>
<name>A0A4U6XCY3_9PEZI</name>
<dbReference type="AlphaFoldDB" id="A0A4U6XCY3"/>